<dbReference type="Proteomes" id="UP000295252">
    <property type="component" value="Unassembled WGS sequence"/>
</dbReference>
<dbReference type="STRING" id="49390.A0A068VHH8"/>
<feature type="region of interest" description="Disordered" evidence="3">
    <location>
        <begin position="289"/>
        <end position="331"/>
    </location>
</feature>
<dbReference type="PROSITE" id="PS50102">
    <property type="entry name" value="RRM"/>
    <property type="match status" value="1"/>
</dbReference>
<dbReference type="OMA" id="WATDDMS"/>
<gene>
    <name evidence="5" type="ORF">GSCOC_T00013752001</name>
</gene>
<dbReference type="SMART" id="SM00360">
    <property type="entry name" value="RRM"/>
    <property type="match status" value="1"/>
</dbReference>
<dbReference type="EMBL" id="HG739939">
    <property type="protein sequence ID" value="CDP20044.1"/>
    <property type="molecule type" value="Genomic_DNA"/>
</dbReference>
<dbReference type="InterPro" id="IPR000504">
    <property type="entry name" value="RRM_dom"/>
</dbReference>
<feature type="compositionally biased region" description="Polar residues" evidence="3">
    <location>
        <begin position="291"/>
        <end position="301"/>
    </location>
</feature>
<dbReference type="GO" id="GO:0003723">
    <property type="term" value="F:RNA binding"/>
    <property type="evidence" value="ECO:0007669"/>
    <property type="project" value="UniProtKB-UniRule"/>
</dbReference>
<protein>
    <submittedName>
        <fullName evidence="5">DH200=94 genomic scaffold, scaffold_855</fullName>
    </submittedName>
</protein>
<feature type="domain" description="RRM" evidence="4">
    <location>
        <begin position="39"/>
        <end position="117"/>
    </location>
</feature>
<evidence type="ECO:0000256" key="2">
    <source>
        <dbReference type="PROSITE-ProRule" id="PRU00176"/>
    </source>
</evidence>
<accession>A0A068VHH8</accession>
<proteinExistence type="predicted"/>
<keyword evidence="1 2" id="KW-0694">RNA-binding</keyword>
<reference evidence="6" key="1">
    <citation type="journal article" date="2014" name="Science">
        <title>The coffee genome provides insight into the convergent evolution of caffeine biosynthesis.</title>
        <authorList>
            <person name="Denoeud F."/>
            <person name="Carretero-Paulet L."/>
            <person name="Dereeper A."/>
            <person name="Droc G."/>
            <person name="Guyot R."/>
            <person name="Pietrella M."/>
            <person name="Zheng C."/>
            <person name="Alberti A."/>
            <person name="Anthony F."/>
            <person name="Aprea G."/>
            <person name="Aury J.M."/>
            <person name="Bento P."/>
            <person name="Bernard M."/>
            <person name="Bocs S."/>
            <person name="Campa C."/>
            <person name="Cenci A."/>
            <person name="Combes M.C."/>
            <person name="Crouzillat D."/>
            <person name="Da Silva C."/>
            <person name="Daddiego L."/>
            <person name="De Bellis F."/>
            <person name="Dussert S."/>
            <person name="Garsmeur O."/>
            <person name="Gayraud T."/>
            <person name="Guignon V."/>
            <person name="Jahn K."/>
            <person name="Jamilloux V."/>
            <person name="Joet T."/>
            <person name="Labadie K."/>
            <person name="Lan T."/>
            <person name="Leclercq J."/>
            <person name="Lepelley M."/>
            <person name="Leroy T."/>
            <person name="Li L.T."/>
            <person name="Librado P."/>
            <person name="Lopez L."/>
            <person name="Munoz A."/>
            <person name="Noel B."/>
            <person name="Pallavicini A."/>
            <person name="Perrotta G."/>
            <person name="Poncet V."/>
            <person name="Pot D."/>
            <person name="Priyono X."/>
            <person name="Rigoreau M."/>
            <person name="Rouard M."/>
            <person name="Rozas J."/>
            <person name="Tranchant-Dubreuil C."/>
            <person name="VanBuren R."/>
            <person name="Zhang Q."/>
            <person name="Andrade A.C."/>
            <person name="Argout X."/>
            <person name="Bertrand B."/>
            <person name="de Kochko A."/>
            <person name="Graziosi G."/>
            <person name="Henry R.J."/>
            <person name="Jayarama X."/>
            <person name="Ming R."/>
            <person name="Nagai C."/>
            <person name="Rounsley S."/>
            <person name="Sankoff D."/>
            <person name="Giuliano G."/>
            <person name="Albert V.A."/>
            <person name="Wincker P."/>
            <person name="Lashermes P."/>
        </authorList>
    </citation>
    <scope>NUCLEOTIDE SEQUENCE [LARGE SCALE GENOMIC DNA]</scope>
    <source>
        <strain evidence="6">cv. DH200-94</strain>
    </source>
</reference>
<dbReference type="SUPFAM" id="SSF54928">
    <property type="entry name" value="RNA-binding domain, RBD"/>
    <property type="match status" value="1"/>
</dbReference>
<name>A0A068VHH8_COFCA</name>
<dbReference type="InterPro" id="IPR035979">
    <property type="entry name" value="RBD_domain_sf"/>
</dbReference>
<dbReference type="AlphaFoldDB" id="A0A068VHH8"/>
<dbReference type="InterPro" id="IPR052462">
    <property type="entry name" value="SLIRP/GR-RBP-like"/>
</dbReference>
<dbReference type="InterPro" id="IPR012677">
    <property type="entry name" value="Nucleotide-bd_a/b_plait_sf"/>
</dbReference>
<dbReference type="Gene3D" id="3.30.70.330">
    <property type="match status" value="1"/>
</dbReference>
<organism evidence="5 6">
    <name type="scientific">Coffea canephora</name>
    <name type="common">Robusta coffee</name>
    <dbReference type="NCBI Taxonomy" id="49390"/>
    <lineage>
        <taxon>Eukaryota</taxon>
        <taxon>Viridiplantae</taxon>
        <taxon>Streptophyta</taxon>
        <taxon>Embryophyta</taxon>
        <taxon>Tracheophyta</taxon>
        <taxon>Spermatophyta</taxon>
        <taxon>Magnoliopsida</taxon>
        <taxon>eudicotyledons</taxon>
        <taxon>Gunneridae</taxon>
        <taxon>Pentapetalae</taxon>
        <taxon>asterids</taxon>
        <taxon>lamiids</taxon>
        <taxon>Gentianales</taxon>
        <taxon>Rubiaceae</taxon>
        <taxon>Ixoroideae</taxon>
        <taxon>Gardenieae complex</taxon>
        <taxon>Bertiereae - Coffeeae clade</taxon>
        <taxon>Coffeeae</taxon>
        <taxon>Coffea</taxon>
    </lineage>
</organism>
<evidence type="ECO:0000313" key="5">
    <source>
        <dbReference type="EMBL" id="CDP20044.1"/>
    </source>
</evidence>
<evidence type="ECO:0000313" key="6">
    <source>
        <dbReference type="Proteomes" id="UP000295252"/>
    </source>
</evidence>
<dbReference type="InParanoid" id="A0A068VHH8"/>
<evidence type="ECO:0000259" key="4">
    <source>
        <dbReference type="PROSITE" id="PS50102"/>
    </source>
</evidence>
<dbReference type="PANTHER" id="PTHR48027">
    <property type="entry name" value="HETEROGENEOUS NUCLEAR RIBONUCLEOPROTEIN 87F-RELATED"/>
    <property type="match status" value="1"/>
</dbReference>
<keyword evidence="6" id="KW-1185">Reference proteome</keyword>
<evidence type="ECO:0000256" key="1">
    <source>
        <dbReference type="ARBA" id="ARBA00022884"/>
    </source>
</evidence>
<sequence>MAFFNKARGILQHAVRKHINHEISASRPSIFEAIRCMSSKLFVGGLSYQTDQASLEDAFQKYGEVIEARIITDHQTGNSRGFGFVTFQSAEAASSAIMALDGKEFHGRVIKVNHAHDRAPRGGGGYRNYGGGYSGGGYGAGAGYGGSGGYGGGNYGGGNYGGGNYEGGNYGGGGNYDNNFGANQSAGSSGGGYGATAGDSYASGGAVGSYASTEGSYGGSSTYASGGDNYGGNNFESTNVGFDGGNNQNFGVASGGGASDNYFAGNNNAGGGFSDTGFNSNSGLSYGAGNQYGNDENNNVVNADGSYDQNDGGGSFQDDDESHDFLDRRAP</sequence>
<dbReference type="Pfam" id="PF00076">
    <property type="entry name" value="RRM_1"/>
    <property type="match status" value="1"/>
</dbReference>
<evidence type="ECO:0000256" key="3">
    <source>
        <dbReference type="SAM" id="MobiDB-lite"/>
    </source>
</evidence>
<dbReference type="Gramene" id="CDP20044">
    <property type="protein sequence ID" value="CDP20044"/>
    <property type="gene ID" value="GSCOC_T00013752001"/>
</dbReference>
<dbReference type="OrthoDB" id="439808at2759"/>